<reference evidence="2 3" key="1">
    <citation type="journal article" date="2017" name="Antonie Van Leeuwenhoek">
        <title>Phylogenomic resolution of the bacterial genus Pantoea and its relationship with Erwinia and Tatumella.</title>
        <authorList>
            <person name="Palmer M."/>
            <person name="Steenkamp E.T."/>
            <person name="Coetzee M.P."/>
            <person name="Chan W.Y."/>
            <person name="van Zyl E."/>
            <person name="De Maayer P."/>
            <person name="Coutinho T.A."/>
            <person name="Blom J."/>
            <person name="Smits T.H."/>
            <person name="Duffy B."/>
            <person name="Venter S.N."/>
        </authorList>
    </citation>
    <scope>NUCLEOTIDE SEQUENCE [LARGE SCALE GENOMIC DNA]</scope>
    <source>
        <strain evidence="2 3">LMG 2657</strain>
    </source>
</reference>
<sequence>MKNLNAPLFILMLFPKILFASGVFLGGWGGSEKNKDGSLYSTLMLNISQSGEELVGRYCYVTRNGNRIDCPDDNVSNMKGVVKDDKATVEFDSSFGGKGGVAELVLEKNDLTWHLISDPKGGDFYAPEVYQLTREESKLNNKNQLKVLSTSGFTITLVNNCGAFYKPCQNVEYYGLRNKDHSQIALVGRTIEDSASTVAKGMIFQNGNIEYLIDFDPLKLKVSQGDKVLVEQDGHWE</sequence>
<dbReference type="EMBL" id="MLJI01000001">
    <property type="protein sequence ID" value="ORM94083.1"/>
    <property type="molecule type" value="Genomic_DNA"/>
</dbReference>
<dbReference type="RefSeq" id="WP_084875839.1">
    <property type="nucleotide sequence ID" value="NZ_JAGGMY010000001.1"/>
</dbReference>
<feature type="transmembrane region" description="Helical" evidence="1">
    <location>
        <begin position="6"/>
        <end position="28"/>
    </location>
</feature>
<protein>
    <submittedName>
        <fullName evidence="2">Uncharacterized protein</fullName>
    </submittedName>
</protein>
<dbReference type="Proteomes" id="UP000193749">
    <property type="component" value="Unassembled WGS sequence"/>
</dbReference>
<keyword evidence="1" id="KW-0472">Membrane</keyword>
<evidence type="ECO:0000256" key="1">
    <source>
        <dbReference type="SAM" id="Phobius"/>
    </source>
</evidence>
<comment type="caution">
    <text evidence="2">The sequence shown here is derived from an EMBL/GenBank/DDBJ whole genome shotgun (WGS) entry which is preliminary data.</text>
</comment>
<evidence type="ECO:0000313" key="3">
    <source>
        <dbReference type="Proteomes" id="UP000193749"/>
    </source>
</evidence>
<evidence type="ECO:0000313" key="2">
    <source>
        <dbReference type="EMBL" id="ORM94083.1"/>
    </source>
</evidence>
<keyword evidence="1" id="KW-1133">Transmembrane helix</keyword>
<accession>A0A1X1EW21</accession>
<dbReference type="OrthoDB" id="9109854at2"/>
<dbReference type="AlphaFoldDB" id="A0A1X1EW21"/>
<keyword evidence="1" id="KW-0812">Transmembrane</keyword>
<organism evidence="2 3">
    <name type="scientific">Pantoea cypripedii</name>
    <name type="common">Pectobacterium cypripedii</name>
    <name type="synonym">Erwinia cypripedii</name>
    <dbReference type="NCBI Taxonomy" id="55209"/>
    <lineage>
        <taxon>Bacteria</taxon>
        <taxon>Pseudomonadati</taxon>
        <taxon>Pseudomonadota</taxon>
        <taxon>Gammaproteobacteria</taxon>
        <taxon>Enterobacterales</taxon>
        <taxon>Erwiniaceae</taxon>
        <taxon>Pantoea</taxon>
    </lineage>
</organism>
<keyword evidence="3" id="KW-1185">Reference proteome</keyword>
<proteinExistence type="predicted"/>
<gene>
    <name evidence="2" type="ORF">HA50_12255</name>
</gene>
<name>A0A1X1EW21_PANCY</name>